<comment type="caution">
    <text evidence="1">The sequence shown here is derived from an EMBL/GenBank/DDBJ whole genome shotgun (WGS) entry which is preliminary data.</text>
</comment>
<dbReference type="RefSeq" id="WP_098154125.1">
    <property type="nucleotide sequence ID" value="NZ_JAHPNI010000005.1"/>
</dbReference>
<dbReference type="Proteomes" id="UP000220629">
    <property type="component" value="Unassembled WGS sequence"/>
</dbReference>
<organism evidence="1 2">
    <name type="scientific">Burkholderia gladioli</name>
    <name type="common">Pseudomonas marginata</name>
    <name type="synonym">Phytomonas marginata</name>
    <dbReference type="NCBI Taxonomy" id="28095"/>
    <lineage>
        <taxon>Bacteria</taxon>
        <taxon>Pseudomonadati</taxon>
        <taxon>Pseudomonadota</taxon>
        <taxon>Betaproteobacteria</taxon>
        <taxon>Burkholderiales</taxon>
        <taxon>Burkholderiaceae</taxon>
        <taxon>Burkholderia</taxon>
    </lineage>
</organism>
<protein>
    <submittedName>
        <fullName evidence="1">Uncharacterized protein</fullName>
    </submittedName>
</protein>
<accession>A0A2A7S503</accession>
<evidence type="ECO:0000313" key="1">
    <source>
        <dbReference type="EMBL" id="PEH38636.1"/>
    </source>
</evidence>
<evidence type="ECO:0000313" key="2">
    <source>
        <dbReference type="Proteomes" id="UP000220629"/>
    </source>
</evidence>
<gene>
    <name evidence="1" type="ORF">CRM94_30220</name>
</gene>
<dbReference type="EMBL" id="PDDY01000004">
    <property type="protein sequence ID" value="PEH38636.1"/>
    <property type="molecule type" value="Genomic_DNA"/>
</dbReference>
<sequence>MIDQALYAAHIVKAREIVVASVKRLRAAHIDCSDLMGQAERYLHATKAIDHFHAVYDGDLNFEPSNRRTIAGLANVGAALFELLAHTIHPHMRDETLAEAISDLVNERHAAFVPQDGGPAEARVHTDAAYNALVEVEQVDRAAKEGQRA</sequence>
<reference evidence="2" key="1">
    <citation type="submission" date="2017-09" db="EMBL/GenBank/DDBJ databases">
        <title>FDA dAtabase for Regulatory Grade micrObial Sequences (FDA-ARGOS): Supporting development and validation of Infectious Disease Dx tests.</title>
        <authorList>
            <person name="Minogue T."/>
            <person name="Wolcott M."/>
            <person name="Wasieloski L."/>
            <person name="Aguilar W."/>
            <person name="Moore D."/>
            <person name="Tallon L."/>
            <person name="Sadzewicz L."/>
            <person name="Ott S."/>
            <person name="Zhao X."/>
            <person name="Nagaraj S."/>
            <person name="Vavikolanu K."/>
            <person name="Aluvathingal J."/>
            <person name="Nadendla S."/>
            <person name="Sichtig H."/>
        </authorList>
    </citation>
    <scope>NUCLEOTIDE SEQUENCE [LARGE SCALE GENOMIC DNA]</scope>
    <source>
        <strain evidence="2">FDAARGOS_390</strain>
    </source>
</reference>
<name>A0A2A7S503_BURGA</name>
<dbReference type="AlphaFoldDB" id="A0A2A7S503"/>
<proteinExistence type="predicted"/>